<feature type="compositionally biased region" description="Polar residues" evidence="5">
    <location>
        <begin position="1"/>
        <end position="11"/>
    </location>
</feature>
<protein>
    <recommendedName>
        <fullName evidence="6">RRM domain-containing protein</fullName>
    </recommendedName>
</protein>
<evidence type="ECO:0000256" key="5">
    <source>
        <dbReference type="SAM" id="MobiDB-lite"/>
    </source>
</evidence>
<evidence type="ECO:0000313" key="8">
    <source>
        <dbReference type="Proteomes" id="UP001497600"/>
    </source>
</evidence>
<dbReference type="PROSITE" id="PS50102">
    <property type="entry name" value="RRM"/>
    <property type="match status" value="1"/>
</dbReference>
<feature type="domain" description="RRM" evidence="6">
    <location>
        <begin position="530"/>
        <end position="627"/>
    </location>
</feature>
<evidence type="ECO:0000256" key="1">
    <source>
        <dbReference type="ARBA" id="ARBA00022664"/>
    </source>
</evidence>
<sequence>MNYNGSISGDGSNRESYRPVRRDRSGYRQDENPSRYDEYRPRRDDTSSRPREDARSRNDPRRGGNQGGDFRRGEFDRDQRGGHGGYRSYNQDYRGDEYRDRARVRTQGNTERDPRDFGGYSRPSGNNYRNNQRPRNSDSYRRYDDNNQNNFNNGSNPQSNRRGSPLTTPSKNKVEEENIPREELIAQYEKKLLTMKKVTPIEEFSIIDSQWGIKPKGFENVTVQRAKLSGLFPLPGYPRPVDFTKLEGLLKDKLSNSDDILNERYRIDPLDSRNAKILIISGIDFEKADHLKVADYFNKFLAKIDIPETSLQNIESKRKTKGDKSLIIEFKNNTCATICLALNGAVISYDQIKQQSTPDEEEDDKELAETSTTIEEAQFEIVRPGEYVTQCLPPYKEIKLDEIEEVVIDNPRKITILVNEDTTDTELLDILKARAPVKSFQLLRETGTKNSIGIAFAEFYFDPSAFKNTIKVIPAIQNIIDSLQREEVIKNAFLSCVIPGKTGIEDCPMDFNSLKALAKGEYVTNHPKSRVIELINLVTPKDLVEDDNFKFIYQDILQECRTFGEVISVKIPRPANDYTPGISQFTQPGLGKVYVEFSDEQSALDAIMGLAGRMYNDRTVLCAFHNHEDFKNGLL</sequence>
<proteinExistence type="predicted"/>
<reference evidence="7 8" key="1">
    <citation type="submission" date="2024-01" db="EMBL/GenBank/DDBJ databases">
        <authorList>
            <consortium name="Genoscope - CEA"/>
            <person name="William W."/>
        </authorList>
    </citation>
    <scope>NUCLEOTIDE SEQUENCE [LARGE SCALE GENOMIC DNA]</scope>
    <source>
        <strain evidence="7 8">29B2s-10</strain>
    </source>
</reference>
<dbReference type="InterPro" id="IPR012677">
    <property type="entry name" value="Nucleotide-bd_a/b_plait_sf"/>
</dbReference>
<dbReference type="CDD" id="cd12232">
    <property type="entry name" value="RRM3_U2AF65"/>
    <property type="match status" value="1"/>
</dbReference>
<keyword evidence="1" id="KW-0507">mRNA processing</keyword>
<evidence type="ECO:0000256" key="4">
    <source>
        <dbReference type="PROSITE-ProRule" id="PRU00176"/>
    </source>
</evidence>
<feature type="compositionally biased region" description="Polar residues" evidence="5">
    <location>
        <begin position="123"/>
        <end position="134"/>
    </location>
</feature>
<dbReference type="InterPro" id="IPR000504">
    <property type="entry name" value="RRM_dom"/>
</dbReference>
<dbReference type="InterPro" id="IPR035979">
    <property type="entry name" value="RBD_domain_sf"/>
</dbReference>
<feature type="compositionally biased region" description="Basic and acidic residues" evidence="5">
    <location>
        <begin position="93"/>
        <end position="103"/>
    </location>
</feature>
<evidence type="ECO:0000259" key="6">
    <source>
        <dbReference type="PROSITE" id="PS50102"/>
    </source>
</evidence>
<evidence type="ECO:0000256" key="2">
    <source>
        <dbReference type="ARBA" id="ARBA00022884"/>
    </source>
</evidence>
<name>A0ABP0EFQ9_9ASCO</name>
<dbReference type="SUPFAM" id="SSF54928">
    <property type="entry name" value="RNA-binding domain, RBD"/>
    <property type="match status" value="1"/>
</dbReference>
<dbReference type="Gene3D" id="3.30.70.330">
    <property type="match status" value="3"/>
</dbReference>
<evidence type="ECO:0000256" key="3">
    <source>
        <dbReference type="ARBA" id="ARBA00023187"/>
    </source>
</evidence>
<organism evidence="7 8">
    <name type="scientific">[Candida] anglica</name>
    <dbReference type="NCBI Taxonomy" id="148631"/>
    <lineage>
        <taxon>Eukaryota</taxon>
        <taxon>Fungi</taxon>
        <taxon>Dikarya</taxon>
        <taxon>Ascomycota</taxon>
        <taxon>Saccharomycotina</taxon>
        <taxon>Pichiomycetes</taxon>
        <taxon>Debaryomycetaceae</taxon>
        <taxon>Kurtzmaniella</taxon>
    </lineage>
</organism>
<dbReference type="PANTHER" id="PTHR23139">
    <property type="entry name" value="RNA-BINDING PROTEIN"/>
    <property type="match status" value="1"/>
</dbReference>
<dbReference type="Proteomes" id="UP001497600">
    <property type="component" value="Chromosome D"/>
</dbReference>
<gene>
    <name evidence="7" type="ORF">CAAN4_D09824</name>
</gene>
<feature type="compositionally biased region" description="Polar residues" evidence="5">
    <location>
        <begin position="161"/>
        <end position="171"/>
    </location>
</feature>
<feature type="compositionally biased region" description="Low complexity" evidence="5">
    <location>
        <begin position="146"/>
        <end position="160"/>
    </location>
</feature>
<feature type="compositionally biased region" description="Basic and acidic residues" evidence="5">
    <location>
        <begin position="12"/>
        <end position="62"/>
    </location>
</feature>
<feature type="compositionally biased region" description="Basic and acidic residues" evidence="5">
    <location>
        <begin position="135"/>
        <end position="145"/>
    </location>
</feature>
<keyword evidence="8" id="KW-1185">Reference proteome</keyword>
<keyword evidence="3" id="KW-0508">mRNA splicing</keyword>
<accession>A0ABP0EFQ9</accession>
<feature type="region of interest" description="Disordered" evidence="5">
    <location>
        <begin position="1"/>
        <end position="178"/>
    </location>
</feature>
<keyword evidence="2 4" id="KW-0694">RNA-binding</keyword>
<evidence type="ECO:0000313" key="7">
    <source>
        <dbReference type="EMBL" id="CAK7904525.1"/>
    </source>
</evidence>
<feature type="compositionally biased region" description="Basic and acidic residues" evidence="5">
    <location>
        <begin position="69"/>
        <end position="81"/>
    </location>
</feature>
<dbReference type="EMBL" id="OZ004256">
    <property type="protein sequence ID" value="CAK7904525.1"/>
    <property type="molecule type" value="Genomic_DNA"/>
</dbReference>